<evidence type="ECO:0000313" key="2">
    <source>
        <dbReference type="EMBL" id="OTA34697.1"/>
    </source>
</evidence>
<evidence type="ECO:0008006" key="4">
    <source>
        <dbReference type="Google" id="ProtNLM"/>
    </source>
</evidence>
<feature type="region of interest" description="Disordered" evidence="1">
    <location>
        <begin position="1"/>
        <end position="32"/>
    </location>
</feature>
<name>A0A1Z5TF92_HORWE</name>
<dbReference type="InParanoid" id="A0A1Z5TF92"/>
<keyword evidence="3" id="KW-1185">Reference proteome</keyword>
<accession>A0A1Z5TF92</accession>
<dbReference type="SUPFAM" id="SSF48452">
    <property type="entry name" value="TPR-like"/>
    <property type="match status" value="1"/>
</dbReference>
<dbReference type="OrthoDB" id="3642326at2759"/>
<dbReference type="EMBL" id="MUNK01000055">
    <property type="protein sequence ID" value="OTA34697.1"/>
    <property type="molecule type" value="Genomic_DNA"/>
</dbReference>
<sequence length="194" mass="21241">MQQQKPSMPSLLNPHPLRASTTPKQSLPQQPPKLSSAHIDLWEHAALLYHHFEWQTAIETFQHLFHTIPVSAPEARTRCLLNVGIIQARLGDYALAAQTLEDAARTDGEFVLTPFLLGIVEWELGNLIKAEACLEISLVALRRSKGEGEVGVQRHNYGNGTDDDDDNEGKGKVIPSFPIETPPACFSAGEGGSV</sequence>
<feature type="region of interest" description="Disordered" evidence="1">
    <location>
        <begin position="151"/>
        <end position="194"/>
    </location>
</feature>
<dbReference type="Proteomes" id="UP000194280">
    <property type="component" value="Unassembled WGS sequence"/>
</dbReference>
<dbReference type="Gene3D" id="1.25.40.10">
    <property type="entry name" value="Tetratricopeptide repeat domain"/>
    <property type="match status" value="1"/>
</dbReference>
<dbReference type="InterPro" id="IPR011990">
    <property type="entry name" value="TPR-like_helical_dom_sf"/>
</dbReference>
<feature type="compositionally biased region" description="Low complexity" evidence="1">
    <location>
        <begin position="20"/>
        <end position="32"/>
    </location>
</feature>
<dbReference type="AlphaFoldDB" id="A0A1Z5TF92"/>
<protein>
    <recommendedName>
        <fullName evidence="4">MalT-like TPR region domain-containing protein</fullName>
    </recommendedName>
</protein>
<evidence type="ECO:0000313" key="3">
    <source>
        <dbReference type="Proteomes" id="UP000194280"/>
    </source>
</evidence>
<dbReference type="STRING" id="1157616.A0A1Z5TF92"/>
<evidence type="ECO:0000256" key="1">
    <source>
        <dbReference type="SAM" id="MobiDB-lite"/>
    </source>
</evidence>
<organism evidence="2 3">
    <name type="scientific">Hortaea werneckii EXF-2000</name>
    <dbReference type="NCBI Taxonomy" id="1157616"/>
    <lineage>
        <taxon>Eukaryota</taxon>
        <taxon>Fungi</taxon>
        <taxon>Dikarya</taxon>
        <taxon>Ascomycota</taxon>
        <taxon>Pezizomycotina</taxon>
        <taxon>Dothideomycetes</taxon>
        <taxon>Dothideomycetidae</taxon>
        <taxon>Mycosphaerellales</taxon>
        <taxon>Teratosphaeriaceae</taxon>
        <taxon>Hortaea</taxon>
    </lineage>
</organism>
<gene>
    <name evidence="2" type="ORF">BTJ68_05335</name>
</gene>
<proteinExistence type="predicted"/>
<comment type="caution">
    <text evidence="2">The sequence shown here is derived from an EMBL/GenBank/DDBJ whole genome shotgun (WGS) entry which is preliminary data.</text>
</comment>
<reference evidence="2 3" key="1">
    <citation type="submission" date="2017-01" db="EMBL/GenBank/DDBJ databases">
        <title>The recent genome duplication of the halophilic yeast Hortaea werneckii: insights from long-read sequencing.</title>
        <authorList>
            <person name="Sinha S."/>
            <person name="Flibotte S."/>
            <person name="Neira M."/>
            <person name="Lenassi M."/>
            <person name="Gostincar C."/>
            <person name="Stajich J.E."/>
            <person name="Nislow C.E."/>
        </authorList>
    </citation>
    <scope>NUCLEOTIDE SEQUENCE [LARGE SCALE GENOMIC DNA]</scope>
    <source>
        <strain evidence="2 3">EXF-2000</strain>
    </source>
</reference>
<dbReference type="VEuPathDB" id="FungiDB:BTJ68_05335"/>